<feature type="region of interest" description="Disordered" evidence="1">
    <location>
        <begin position="75"/>
        <end position="135"/>
    </location>
</feature>
<dbReference type="Proteomes" id="UP000467840">
    <property type="component" value="Chromosome 14"/>
</dbReference>
<dbReference type="InterPro" id="IPR004252">
    <property type="entry name" value="Probable_transposase_24"/>
</dbReference>
<comment type="caution">
    <text evidence="3">The sequence shown here is derived from an EMBL/GenBank/DDBJ whole genome shotgun (WGS) entry which is preliminary data.</text>
</comment>
<dbReference type="PANTHER" id="PTHR46413">
    <property type="entry name" value="HEAVY METAL-ASSOCIATED ISOPRENYLATED PLANT PROTEIN 6"/>
    <property type="match status" value="1"/>
</dbReference>
<accession>A0A6A6MEF2</accession>
<reference evidence="3 4" key="1">
    <citation type="journal article" date="2020" name="Mol. Plant">
        <title>The Chromosome-Based Rubber Tree Genome Provides New Insights into Spurge Genome Evolution and Rubber Biosynthesis.</title>
        <authorList>
            <person name="Liu J."/>
            <person name="Shi C."/>
            <person name="Shi C.C."/>
            <person name="Li W."/>
            <person name="Zhang Q.J."/>
            <person name="Zhang Y."/>
            <person name="Li K."/>
            <person name="Lu H.F."/>
            <person name="Shi C."/>
            <person name="Zhu S.T."/>
            <person name="Xiao Z.Y."/>
            <person name="Nan H."/>
            <person name="Yue Y."/>
            <person name="Zhu X.G."/>
            <person name="Wu Y."/>
            <person name="Hong X.N."/>
            <person name="Fan G.Y."/>
            <person name="Tong Y."/>
            <person name="Zhang D."/>
            <person name="Mao C.L."/>
            <person name="Liu Y.L."/>
            <person name="Hao S.J."/>
            <person name="Liu W.Q."/>
            <person name="Lv M.Q."/>
            <person name="Zhang H.B."/>
            <person name="Liu Y."/>
            <person name="Hu-Tang G.R."/>
            <person name="Wang J.P."/>
            <person name="Wang J.H."/>
            <person name="Sun Y.H."/>
            <person name="Ni S.B."/>
            <person name="Chen W.B."/>
            <person name="Zhang X.C."/>
            <person name="Jiao Y.N."/>
            <person name="Eichler E.E."/>
            <person name="Li G.H."/>
            <person name="Liu X."/>
            <person name="Gao L.Z."/>
        </authorList>
    </citation>
    <scope>NUCLEOTIDE SEQUENCE [LARGE SCALE GENOMIC DNA]</scope>
    <source>
        <strain evidence="4">cv. GT1</strain>
        <tissue evidence="3">Leaf</tissue>
    </source>
</reference>
<dbReference type="CDD" id="cd00371">
    <property type="entry name" value="HMA"/>
    <property type="match status" value="1"/>
</dbReference>
<feature type="domain" description="HMA" evidence="2">
    <location>
        <begin position="24"/>
        <end position="87"/>
    </location>
</feature>
<dbReference type="InterPro" id="IPR036163">
    <property type="entry name" value="HMA_dom_sf"/>
</dbReference>
<evidence type="ECO:0000259" key="2">
    <source>
        <dbReference type="PROSITE" id="PS50846"/>
    </source>
</evidence>
<evidence type="ECO:0000313" key="3">
    <source>
        <dbReference type="EMBL" id="KAF2312151.1"/>
    </source>
</evidence>
<evidence type="ECO:0000313" key="4">
    <source>
        <dbReference type="Proteomes" id="UP000467840"/>
    </source>
</evidence>
<name>A0A6A6MEF2_HEVBR</name>
<dbReference type="Pfam" id="PF03004">
    <property type="entry name" value="Transposase_24"/>
    <property type="match status" value="1"/>
</dbReference>
<dbReference type="AlphaFoldDB" id="A0A6A6MEF2"/>
<dbReference type="InterPro" id="IPR044594">
    <property type="entry name" value="HIPP01/3/5/6"/>
</dbReference>
<proteinExistence type="predicted"/>
<dbReference type="SUPFAM" id="SSF55008">
    <property type="entry name" value="HMA, heavy metal-associated domain"/>
    <property type="match status" value="1"/>
</dbReference>
<keyword evidence="4" id="KW-1185">Reference proteome</keyword>
<dbReference type="InterPro" id="IPR006121">
    <property type="entry name" value="HMA_dom"/>
</dbReference>
<protein>
    <recommendedName>
        <fullName evidence="2">HMA domain-containing protein</fullName>
    </recommendedName>
</protein>
<organism evidence="3 4">
    <name type="scientific">Hevea brasiliensis</name>
    <name type="common">Para rubber tree</name>
    <name type="synonym">Siphonia brasiliensis</name>
    <dbReference type="NCBI Taxonomy" id="3981"/>
    <lineage>
        <taxon>Eukaryota</taxon>
        <taxon>Viridiplantae</taxon>
        <taxon>Streptophyta</taxon>
        <taxon>Embryophyta</taxon>
        <taxon>Tracheophyta</taxon>
        <taxon>Spermatophyta</taxon>
        <taxon>Magnoliopsida</taxon>
        <taxon>eudicotyledons</taxon>
        <taxon>Gunneridae</taxon>
        <taxon>Pentapetalae</taxon>
        <taxon>rosids</taxon>
        <taxon>fabids</taxon>
        <taxon>Malpighiales</taxon>
        <taxon>Euphorbiaceae</taxon>
        <taxon>Crotonoideae</taxon>
        <taxon>Micrandreae</taxon>
        <taxon>Hevea</taxon>
    </lineage>
</organism>
<dbReference type="EMBL" id="JAAGAX010000006">
    <property type="protein sequence ID" value="KAF2312151.1"/>
    <property type="molecule type" value="Genomic_DNA"/>
</dbReference>
<feature type="region of interest" description="Disordered" evidence="1">
    <location>
        <begin position="1"/>
        <end position="22"/>
    </location>
</feature>
<dbReference type="Gene3D" id="3.30.70.100">
    <property type="match status" value="1"/>
</dbReference>
<feature type="compositionally biased region" description="Low complexity" evidence="1">
    <location>
        <begin position="303"/>
        <end position="316"/>
    </location>
</feature>
<gene>
    <name evidence="3" type="ORF">GH714_028296</name>
</gene>
<feature type="region of interest" description="Disordered" evidence="1">
    <location>
        <begin position="303"/>
        <end position="329"/>
    </location>
</feature>
<sequence length="384" mass="42106">MGAEQKAAAVEATGAGGDKKDDAKVVSVYKMDMHCEGCAKKIKRAVKHLEGVEEVKTDCEGNKLTVTGNVDPAKVKASWRRKTKKKVEIVSPQPKKDGGDKKPEQKAEKKPEEKNPRRRNHPKEEAAASGSGAKVEVSKMEYYQHRHPLTGSMECLVTVTQWSPNTGTTRLKKQELESPAKSGVNMLRTVEESIKRELSSSLKAALNAVAEQPLKPPCGRAKITKKLGRPPNKIEVFRATHTKKGADGVFIDGKSQRADEDYASAIVEKYDSNSESLPIFGMDMWIEVSGGFNKGMVYGFGSSAKSQTSRSSTSQSCTFAYPGPSSQPAMTQEEIQQLIDKKASRMRVEMKAEILDQVRKELKTTGGTQFAKSLYPTTSYSTNP</sequence>
<dbReference type="GO" id="GO:0046872">
    <property type="term" value="F:metal ion binding"/>
    <property type="evidence" value="ECO:0007669"/>
    <property type="project" value="InterPro"/>
</dbReference>
<evidence type="ECO:0000256" key="1">
    <source>
        <dbReference type="SAM" id="MobiDB-lite"/>
    </source>
</evidence>
<dbReference type="PROSITE" id="PS50846">
    <property type="entry name" value="HMA_2"/>
    <property type="match status" value="1"/>
</dbReference>
<dbReference type="PANTHER" id="PTHR46413:SF1">
    <property type="entry name" value="HEAVY METAL-ASSOCIATED ISOPRENYLATED PLANT PROTEIN 6"/>
    <property type="match status" value="1"/>
</dbReference>
<dbReference type="Pfam" id="PF00403">
    <property type="entry name" value="HMA"/>
    <property type="match status" value="1"/>
</dbReference>
<feature type="compositionally biased region" description="Basic and acidic residues" evidence="1">
    <location>
        <begin position="94"/>
        <end position="115"/>
    </location>
</feature>